<dbReference type="Proteomes" id="UP000623129">
    <property type="component" value="Unassembled WGS sequence"/>
</dbReference>
<comment type="caution">
    <text evidence="1">The sequence shown here is derived from an EMBL/GenBank/DDBJ whole genome shotgun (WGS) entry which is preliminary data.</text>
</comment>
<dbReference type="AlphaFoldDB" id="A0A833R779"/>
<dbReference type="InterPro" id="IPR006121">
    <property type="entry name" value="HMA_dom"/>
</dbReference>
<dbReference type="GO" id="GO:0046872">
    <property type="term" value="F:metal ion binding"/>
    <property type="evidence" value="ECO:0007669"/>
    <property type="project" value="InterPro"/>
</dbReference>
<protein>
    <submittedName>
        <fullName evidence="1">Heavy-metal-associated domain-containing protein</fullName>
    </submittedName>
</protein>
<dbReference type="SUPFAM" id="SSF55008">
    <property type="entry name" value="HMA, heavy metal-associated domain"/>
    <property type="match status" value="1"/>
</dbReference>
<sequence>MSMCSDDSEILFLKFENRCPCKGCPAQIRRAIVTFDGVRETRSVDYDKGTAELIVNAEIAKNPQKLCNWILKETRKHAYVDNTYNTSYLVTISPLSSFLLYMKQKK</sequence>
<evidence type="ECO:0000313" key="2">
    <source>
        <dbReference type="Proteomes" id="UP000623129"/>
    </source>
</evidence>
<organism evidence="1 2">
    <name type="scientific">Carex littledalei</name>
    <dbReference type="NCBI Taxonomy" id="544730"/>
    <lineage>
        <taxon>Eukaryota</taxon>
        <taxon>Viridiplantae</taxon>
        <taxon>Streptophyta</taxon>
        <taxon>Embryophyta</taxon>
        <taxon>Tracheophyta</taxon>
        <taxon>Spermatophyta</taxon>
        <taxon>Magnoliopsida</taxon>
        <taxon>Liliopsida</taxon>
        <taxon>Poales</taxon>
        <taxon>Cyperaceae</taxon>
        <taxon>Cyperoideae</taxon>
        <taxon>Cariceae</taxon>
        <taxon>Carex</taxon>
        <taxon>Carex subgen. Euthyceras</taxon>
    </lineage>
</organism>
<evidence type="ECO:0000313" key="1">
    <source>
        <dbReference type="EMBL" id="KAF3335777.1"/>
    </source>
</evidence>
<dbReference type="EMBL" id="SWLB01000008">
    <property type="protein sequence ID" value="KAF3335777.1"/>
    <property type="molecule type" value="Genomic_DNA"/>
</dbReference>
<gene>
    <name evidence="1" type="ORF">FCM35_KLT20284</name>
</gene>
<proteinExistence type="predicted"/>
<dbReference type="InterPro" id="IPR036163">
    <property type="entry name" value="HMA_dom_sf"/>
</dbReference>
<accession>A0A833R779</accession>
<keyword evidence="2" id="KW-1185">Reference proteome</keyword>
<reference evidence="1" key="1">
    <citation type="submission" date="2020-01" db="EMBL/GenBank/DDBJ databases">
        <title>Genome sequence of Kobresia littledalei, the first chromosome-level genome in the family Cyperaceae.</title>
        <authorList>
            <person name="Qu G."/>
        </authorList>
    </citation>
    <scope>NUCLEOTIDE SEQUENCE</scope>
    <source>
        <strain evidence="1">C.B.Clarke</strain>
        <tissue evidence="1">Leaf</tissue>
    </source>
</reference>
<dbReference type="CDD" id="cd00371">
    <property type="entry name" value="HMA"/>
    <property type="match status" value="1"/>
</dbReference>
<name>A0A833R779_9POAL</name>